<feature type="signal peptide" evidence="1">
    <location>
        <begin position="1"/>
        <end position="27"/>
    </location>
</feature>
<evidence type="ECO:0000256" key="1">
    <source>
        <dbReference type="SAM" id="SignalP"/>
    </source>
</evidence>
<dbReference type="InterPro" id="IPR023888">
    <property type="entry name" value="SdpC-like"/>
</dbReference>
<dbReference type="EMBL" id="AHEJ01000109">
    <property type="protein sequence ID" value="EOP55868.1"/>
    <property type="molecule type" value="Genomic_DNA"/>
</dbReference>
<name>A0A9W5VCG3_BACCE</name>
<gene>
    <name evidence="2" type="ORF">IGU_04857</name>
</gene>
<reference evidence="2 3" key="1">
    <citation type="submission" date="2012-12" db="EMBL/GenBank/DDBJ databases">
        <title>The Genome Sequence of Bacillus cereus ISP2954.</title>
        <authorList>
            <consortium name="The Broad Institute Genome Sequencing Platform"/>
            <consortium name="The Broad Institute Genome Sequencing Center for Infectious Disease"/>
            <person name="Feldgarden M."/>
            <person name="Van der Auwera G.A."/>
            <person name="Mahillon J."/>
            <person name="Duprez V."/>
            <person name="Timmery S."/>
            <person name="Mattelet C."/>
            <person name="Dierick K."/>
            <person name="Sun M."/>
            <person name="Yu Z."/>
            <person name="Zhu L."/>
            <person name="Hu X."/>
            <person name="Shank E.B."/>
            <person name="Swiecicka I."/>
            <person name="Hansen B.M."/>
            <person name="Andrup L."/>
            <person name="Walker B."/>
            <person name="Young S.K."/>
            <person name="Zeng Q."/>
            <person name="Gargeya S."/>
            <person name="Fitzgerald M."/>
            <person name="Haas B."/>
            <person name="Abouelleil A."/>
            <person name="Alvarado L."/>
            <person name="Arachchi H.M."/>
            <person name="Berlin A.M."/>
            <person name="Chapman S.B."/>
            <person name="Dewar J."/>
            <person name="Goldberg J."/>
            <person name="Griggs A."/>
            <person name="Gujja S."/>
            <person name="Hansen M."/>
            <person name="Howarth C."/>
            <person name="Imamovic A."/>
            <person name="Larimer J."/>
            <person name="McCowan C."/>
            <person name="Murphy C."/>
            <person name="Neiman D."/>
            <person name="Pearson M."/>
            <person name="Priest M."/>
            <person name="Roberts A."/>
            <person name="Saif S."/>
            <person name="Shea T."/>
            <person name="Sisk P."/>
            <person name="Sykes S."/>
            <person name="Wortman J."/>
            <person name="Nusbaum C."/>
            <person name="Birren B."/>
        </authorList>
    </citation>
    <scope>NUCLEOTIDE SEQUENCE [LARGE SCALE GENOMIC DNA]</scope>
    <source>
        <strain evidence="2 3">ISP2954</strain>
    </source>
</reference>
<keyword evidence="1" id="KW-0732">Signal</keyword>
<dbReference type="AlphaFoldDB" id="A0A9W5VCG3"/>
<protein>
    <submittedName>
        <fullName evidence="2">SdpC family antimicrobial peptide</fullName>
    </submittedName>
</protein>
<organism evidence="2 3">
    <name type="scientific">Bacillus cereus ISP2954</name>
    <dbReference type="NCBI Taxonomy" id="1053215"/>
    <lineage>
        <taxon>Bacteria</taxon>
        <taxon>Bacillati</taxon>
        <taxon>Bacillota</taxon>
        <taxon>Bacilli</taxon>
        <taxon>Bacillales</taxon>
        <taxon>Bacillaceae</taxon>
        <taxon>Bacillus</taxon>
        <taxon>Bacillus cereus group</taxon>
    </lineage>
</organism>
<comment type="caution">
    <text evidence="2">The sequence shown here is derived from an EMBL/GenBank/DDBJ whole genome shotgun (WGS) entry which is preliminary data.</text>
</comment>
<proteinExistence type="predicted"/>
<dbReference type="Proteomes" id="UP000013989">
    <property type="component" value="Unassembled WGS sequence"/>
</dbReference>
<accession>A0A9W5VCG3</accession>
<dbReference type="Pfam" id="PF26137">
    <property type="entry name" value="Toxin_SdpC"/>
    <property type="match status" value="1"/>
</dbReference>
<dbReference type="NCBIfam" id="TIGR04032">
    <property type="entry name" value="toxin_SdpC"/>
    <property type="match status" value="1"/>
</dbReference>
<dbReference type="RefSeq" id="WP_000724589.1">
    <property type="nucleotide sequence ID" value="NZ_KB976768.1"/>
</dbReference>
<evidence type="ECO:0000313" key="2">
    <source>
        <dbReference type="EMBL" id="EOP55868.1"/>
    </source>
</evidence>
<sequence length="206" mass="21753">MKKIVASLMSFALLMGVMFQGSMQAKAAVTEASVKVFSGEELFKGLFFGQGKVAEKLPNFYSKELRKATNTPEMEKQANDLVGKVKEKDASYLAELEAAVYSNNPQKIEKALNKGGEILTDITKDMGVSSASLEVAEDGTGTGRCAVLGLVAIYYAAVVAQVAAGAVYVAGAAVYLATAAVNTWGKSMNGDNLSNDLLVHDIVVNL</sequence>
<evidence type="ECO:0000313" key="3">
    <source>
        <dbReference type="Proteomes" id="UP000013989"/>
    </source>
</evidence>
<feature type="chain" id="PRO_5040822614" evidence="1">
    <location>
        <begin position="28"/>
        <end position="206"/>
    </location>
</feature>